<organism evidence="4 5">
    <name type="scientific">Lichtheimia corymbifera JMRC:FSU:9682</name>
    <dbReference type="NCBI Taxonomy" id="1263082"/>
    <lineage>
        <taxon>Eukaryota</taxon>
        <taxon>Fungi</taxon>
        <taxon>Fungi incertae sedis</taxon>
        <taxon>Mucoromycota</taxon>
        <taxon>Mucoromycotina</taxon>
        <taxon>Mucoromycetes</taxon>
        <taxon>Mucorales</taxon>
        <taxon>Lichtheimiaceae</taxon>
        <taxon>Lichtheimia</taxon>
    </lineage>
</organism>
<evidence type="ECO:0000313" key="5">
    <source>
        <dbReference type="Proteomes" id="UP000027586"/>
    </source>
</evidence>
<evidence type="ECO:0000256" key="1">
    <source>
        <dbReference type="ARBA" id="ARBA00022964"/>
    </source>
</evidence>
<accession>A0A068RXG9</accession>
<keyword evidence="2" id="KW-0560">Oxidoreductase</keyword>
<evidence type="ECO:0000259" key="3">
    <source>
        <dbReference type="Pfam" id="PF07883"/>
    </source>
</evidence>
<dbReference type="InterPro" id="IPR013096">
    <property type="entry name" value="Cupin_2"/>
</dbReference>
<sequence>MTQQDTLGFLENYPDIHAEPLWTVMSAMVPPRPSPKSKPHCWEYQKLKPVLLESGKKIAAEEAERRVLMLINPEMSKYIHISLISLLIAVFYTEAPCTTDTLYAGLQLINPGEVAPAHRHRAFALRFIIEGERGFTAVEGEKIYMERGDVILTPPWQWHDHGHEGDDVMIWLDGLDLPMFQYIPVNFAEMYEESRYPSTPVEKSALKFPWAPVQEALDKTGDAAYATYTYTQANGKPLSYIIGGEAERIGAQSVSPKRRETCSRVFHVYEGTGYTEVDDGKGNKNVLKWTKSDTFAVPSWYSVVHHNEANEPVYLFSYNDKPLLENLGLYRSE</sequence>
<dbReference type="SUPFAM" id="SSF51182">
    <property type="entry name" value="RmlC-like cupins"/>
    <property type="match status" value="1"/>
</dbReference>
<dbReference type="Pfam" id="PF07883">
    <property type="entry name" value="Cupin_2"/>
    <property type="match status" value="1"/>
</dbReference>
<dbReference type="InterPro" id="IPR011051">
    <property type="entry name" value="RmlC_Cupin_sf"/>
</dbReference>
<dbReference type="CDD" id="cd02216">
    <property type="entry name" value="cupin_GDO-like_N"/>
    <property type="match status" value="1"/>
</dbReference>
<dbReference type="CDD" id="cd06992">
    <property type="entry name" value="cupin_GDO-like_C"/>
    <property type="match status" value="1"/>
</dbReference>
<dbReference type="Proteomes" id="UP000027586">
    <property type="component" value="Unassembled WGS sequence"/>
</dbReference>
<dbReference type="PANTHER" id="PTHR41517">
    <property type="entry name" value="1,2-DIOXYGENASE PROTEIN-RELATED"/>
    <property type="match status" value="1"/>
</dbReference>
<name>A0A068RXG9_9FUNG</name>
<keyword evidence="5" id="KW-1185">Reference proteome</keyword>
<dbReference type="AlphaFoldDB" id="A0A068RXG9"/>
<proteinExistence type="predicted"/>
<evidence type="ECO:0000313" key="4">
    <source>
        <dbReference type="EMBL" id="CDH54425.1"/>
    </source>
</evidence>
<protein>
    <submittedName>
        <fullName evidence="4">Gentisate-dioxygenase</fullName>
    </submittedName>
</protein>
<evidence type="ECO:0000256" key="2">
    <source>
        <dbReference type="ARBA" id="ARBA00023002"/>
    </source>
</evidence>
<comment type="caution">
    <text evidence="4">The sequence shown here is derived from an EMBL/GenBank/DDBJ whole genome shotgun (WGS) entry which is preliminary data.</text>
</comment>
<dbReference type="OrthoDB" id="2205143at2759"/>
<dbReference type="InterPro" id="IPR014710">
    <property type="entry name" value="RmlC-like_jellyroll"/>
</dbReference>
<dbReference type="PANTHER" id="PTHR41517:SF1">
    <property type="entry name" value="CUPIN"/>
    <property type="match status" value="1"/>
</dbReference>
<keyword evidence="1" id="KW-0223">Dioxygenase</keyword>
<feature type="domain" description="Cupin type-2" evidence="3">
    <location>
        <begin position="106"/>
        <end position="173"/>
    </location>
</feature>
<dbReference type="GO" id="GO:0051213">
    <property type="term" value="F:dioxygenase activity"/>
    <property type="evidence" value="ECO:0007669"/>
    <property type="project" value="UniProtKB-KW"/>
</dbReference>
<gene>
    <name evidence="4" type="ORF">LCOR_05671.1</name>
</gene>
<dbReference type="Gene3D" id="2.60.120.10">
    <property type="entry name" value="Jelly Rolls"/>
    <property type="match status" value="1"/>
</dbReference>
<dbReference type="EMBL" id="CBTN010000023">
    <property type="protein sequence ID" value="CDH54425.1"/>
    <property type="molecule type" value="Genomic_DNA"/>
</dbReference>
<dbReference type="STRING" id="1263082.A0A068RXG9"/>
<reference evidence="4" key="1">
    <citation type="submission" date="2013-08" db="EMBL/GenBank/DDBJ databases">
        <title>Gene expansion shapes genome architecture in the human pathogen Lichtheimia corymbifera: an evolutionary genomics analysis in the ancient terrestrial Mucorales (Mucoromycotina).</title>
        <authorList>
            <person name="Schwartze V.U."/>
            <person name="Winter S."/>
            <person name="Shelest E."/>
            <person name="Marcet-Houben M."/>
            <person name="Horn F."/>
            <person name="Wehner S."/>
            <person name="Hoffmann K."/>
            <person name="Riege K."/>
            <person name="Sammeth M."/>
            <person name="Nowrousian M."/>
            <person name="Valiante V."/>
            <person name="Linde J."/>
            <person name="Jacobsen I.D."/>
            <person name="Marz M."/>
            <person name="Brakhage A.A."/>
            <person name="Gabaldon T."/>
            <person name="Bocker S."/>
            <person name="Voigt K."/>
        </authorList>
    </citation>
    <scope>NUCLEOTIDE SEQUENCE [LARGE SCALE GENOMIC DNA]</scope>
    <source>
        <strain evidence="4">FSU 9682</strain>
    </source>
</reference>
<dbReference type="VEuPathDB" id="FungiDB:LCOR_05671.1"/>
<dbReference type="InterPro" id="IPR047183">
    <property type="entry name" value="GDO-like"/>
</dbReference>